<keyword evidence="3" id="KW-1185">Reference proteome</keyword>
<proteinExistence type="predicted"/>
<name>A0A2T1HT08_9HYPH</name>
<sequence>MNRKTLIQCAAAAGALAIASAVADVRLGGGEPFDVPEAQHEPYASQKVVYHVTQGGGWFGRDHAARLHSMLNHVNAVGRDKLEMVAVLQGDGASLLHDATSNAKIRDMVDRLRGSGVRFVICRNTMVGKHYPLSELYNAQPNDIVPAGVAEVVALQQMGYLLVKL</sequence>
<evidence type="ECO:0000256" key="1">
    <source>
        <dbReference type="SAM" id="SignalP"/>
    </source>
</evidence>
<feature type="chain" id="PRO_5015752887" evidence="1">
    <location>
        <begin position="24"/>
        <end position="165"/>
    </location>
</feature>
<organism evidence="2 3">
    <name type="scientific">Alsobacter soli</name>
    <dbReference type="NCBI Taxonomy" id="2109933"/>
    <lineage>
        <taxon>Bacteria</taxon>
        <taxon>Pseudomonadati</taxon>
        <taxon>Pseudomonadota</taxon>
        <taxon>Alphaproteobacteria</taxon>
        <taxon>Hyphomicrobiales</taxon>
        <taxon>Alsobacteraceae</taxon>
        <taxon>Alsobacter</taxon>
    </lineage>
</organism>
<dbReference type="RefSeq" id="WP_106337174.1">
    <property type="nucleotide sequence ID" value="NZ_PVZS01000011.1"/>
</dbReference>
<protein>
    <submittedName>
        <fullName evidence="2">Uncharacterized protein</fullName>
    </submittedName>
</protein>
<dbReference type="PANTHER" id="PTHR37691">
    <property type="entry name" value="BLR3518 PROTEIN"/>
    <property type="match status" value="1"/>
</dbReference>
<dbReference type="EMBL" id="PVZS01000011">
    <property type="protein sequence ID" value="PSC04748.1"/>
    <property type="molecule type" value="Genomic_DNA"/>
</dbReference>
<comment type="caution">
    <text evidence="2">The sequence shown here is derived from an EMBL/GenBank/DDBJ whole genome shotgun (WGS) entry which is preliminary data.</text>
</comment>
<dbReference type="InterPro" id="IPR027396">
    <property type="entry name" value="DsrEFH-like"/>
</dbReference>
<evidence type="ECO:0000313" key="3">
    <source>
        <dbReference type="Proteomes" id="UP000239772"/>
    </source>
</evidence>
<dbReference type="Proteomes" id="UP000239772">
    <property type="component" value="Unassembled WGS sequence"/>
</dbReference>
<dbReference type="PANTHER" id="PTHR37691:SF1">
    <property type="entry name" value="BLR3518 PROTEIN"/>
    <property type="match status" value="1"/>
</dbReference>
<reference evidence="3" key="1">
    <citation type="submission" date="2018-03" db="EMBL/GenBank/DDBJ databases">
        <authorList>
            <person name="Sun L."/>
            <person name="Liu H."/>
            <person name="Chen W."/>
            <person name="Huang K."/>
            <person name="Liu W."/>
            <person name="Gao X."/>
        </authorList>
    </citation>
    <scope>NUCLEOTIDE SEQUENCE [LARGE SCALE GENOMIC DNA]</scope>
    <source>
        <strain evidence="3">SH9</strain>
    </source>
</reference>
<accession>A0A2T1HT08</accession>
<keyword evidence="1" id="KW-0732">Signal</keyword>
<dbReference type="Gene3D" id="3.40.1260.10">
    <property type="entry name" value="DsrEFH-like"/>
    <property type="match status" value="1"/>
</dbReference>
<dbReference type="OrthoDB" id="14053at2"/>
<gene>
    <name evidence="2" type="ORF">SLNSH_11660</name>
</gene>
<dbReference type="AlphaFoldDB" id="A0A2T1HT08"/>
<evidence type="ECO:0000313" key="2">
    <source>
        <dbReference type="EMBL" id="PSC04748.1"/>
    </source>
</evidence>
<dbReference type="SUPFAM" id="SSF75169">
    <property type="entry name" value="DsrEFH-like"/>
    <property type="match status" value="1"/>
</dbReference>
<feature type="signal peptide" evidence="1">
    <location>
        <begin position="1"/>
        <end position="23"/>
    </location>
</feature>